<dbReference type="VEuPathDB" id="VectorBase:LOC119167249"/>
<organism evidence="10 11">
    <name type="scientific">Rhipicephalus microplus</name>
    <name type="common">Cattle tick</name>
    <name type="synonym">Boophilus microplus</name>
    <dbReference type="NCBI Taxonomy" id="6941"/>
    <lineage>
        <taxon>Eukaryota</taxon>
        <taxon>Metazoa</taxon>
        <taxon>Ecdysozoa</taxon>
        <taxon>Arthropoda</taxon>
        <taxon>Chelicerata</taxon>
        <taxon>Arachnida</taxon>
        <taxon>Acari</taxon>
        <taxon>Parasitiformes</taxon>
        <taxon>Ixodida</taxon>
        <taxon>Ixodoidea</taxon>
        <taxon>Ixodidae</taxon>
        <taxon>Rhipicephalinae</taxon>
        <taxon>Rhipicephalus</taxon>
        <taxon>Boophilus</taxon>
    </lineage>
</organism>
<comment type="similarity">
    <text evidence="3">Belongs to the HARBI1 family.</text>
</comment>
<evidence type="ECO:0000256" key="8">
    <source>
        <dbReference type="SAM" id="MobiDB-lite"/>
    </source>
</evidence>
<sequence>MDGSATSAKRAAMLLLLDSDSSESERSSTDTSDSSDSDSDAKACAYEREFNKLFRIPGKRPKVVGFIEDVVRQYSDHEFRRHFRLARPVAEKLVAEFAVSTMCPSSTHGGVQAKSAETHVLTFIWYAANKTCMRDVASRFDMSESTVYRVLQRVAQFLMTLGPSVIKFPADLENLTSSFEKVSGMPAVIGCIDGSYVKIQCPANKVASTYCNRHHYLSLTLQAVCDHKRRFLDAFTGTSSKMHDSHVFSLSPLSKNIASVCQGRYHILGDAAYPLREYLLTPYRDYGAMNKQQKSFNFKFSGTRVLIENAFSTLKKRFRQLMYLELHTIHWLNKFIISCCILHNLCIDYGDEEPDDDNDDDGAPNAIQWENCTDNHSDKTDEERALHKLGEIRRAKVLTKLLQINIEVAAQGHFHQPIPSAPPVARAASVALWCDRERAGMAVCFVNEQGKTRGHEKGRRQLKHSPNRRALLSDGNPSFSAGIPKTRNGPSASQGYFRGSRKMFLNVGSLAA</sequence>
<feature type="region of interest" description="Disordered" evidence="8">
    <location>
        <begin position="17"/>
        <end position="40"/>
    </location>
</feature>
<dbReference type="PANTHER" id="PTHR22930:SF85">
    <property type="entry name" value="GH03217P-RELATED"/>
    <property type="match status" value="1"/>
</dbReference>
<dbReference type="AlphaFoldDB" id="A0A9J6DST2"/>
<keyword evidence="4" id="KW-0540">Nuclease</keyword>
<dbReference type="GO" id="GO:0004518">
    <property type="term" value="F:nuclease activity"/>
    <property type="evidence" value="ECO:0007669"/>
    <property type="project" value="UniProtKB-KW"/>
</dbReference>
<evidence type="ECO:0000259" key="9">
    <source>
        <dbReference type="Pfam" id="PF13359"/>
    </source>
</evidence>
<dbReference type="PANTHER" id="PTHR22930">
    <property type="match status" value="1"/>
</dbReference>
<feature type="domain" description="DDE Tnp4" evidence="9">
    <location>
        <begin position="192"/>
        <end position="344"/>
    </location>
</feature>
<evidence type="ECO:0000313" key="10">
    <source>
        <dbReference type="EMBL" id="KAH8025012.1"/>
    </source>
</evidence>
<dbReference type="InterPro" id="IPR027806">
    <property type="entry name" value="HARBI1_dom"/>
</dbReference>
<name>A0A9J6DST2_RHIMP</name>
<reference evidence="10" key="2">
    <citation type="submission" date="2021-09" db="EMBL/GenBank/DDBJ databases">
        <authorList>
            <person name="Jia N."/>
            <person name="Wang J."/>
            <person name="Shi W."/>
            <person name="Du L."/>
            <person name="Sun Y."/>
            <person name="Zhan W."/>
            <person name="Jiang J."/>
            <person name="Wang Q."/>
            <person name="Zhang B."/>
            <person name="Ji P."/>
            <person name="Sakyi L.B."/>
            <person name="Cui X."/>
            <person name="Yuan T."/>
            <person name="Jiang B."/>
            <person name="Yang W."/>
            <person name="Lam T.T.-Y."/>
            <person name="Chang Q."/>
            <person name="Ding S."/>
            <person name="Wang X."/>
            <person name="Zhu J."/>
            <person name="Ruan X."/>
            <person name="Zhao L."/>
            <person name="Wei J."/>
            <person name="Que T."/>
            <person name="Du C."/>
            <person name="Cheng J."/>
            <person name="Dai P."/>
            <person name="Han X."/>
            <person name="Huang E."/>
            <person name="Gao Y."/>
            <person name="Liu J."/>
            <person name="Shao H."/>
            <person name="Ye R."/>
            <person name="Li L."/>
            <person name="Wei W."/>
            <person name="Wang X."/>
            <person name="Wang C."/>
            <person name="Huo Q."/>
            <person name="Li W."/>
            <person name="Guo W."/>
            <person name="Chen H."/>
            <person name="Chen S."/>
            <person name="Zhou L."/>
            <person name="Zhou L."/>
            <person name="Ni X."/>
            <person name="Tian J."/>
            <person name="Zhou Y."/>
            <person name="Sheng Y."/>
            <person name="Liu T."/>
            <person name="Pan Y."/>
            <person name="Xia L."/>
            <person name="Li J."/>
            <person name="Zhao F."/>
            <person name="Cao W."/>
        </authorList>
    </citation>
    <scope>NUCLEOTIDE SEQUENCE</scope>
    <source>
        <strain evidence="10">Rmic-2018</strain>
        <tissue evidence="10">Larvae</tissue>
    </source>
</reference>
<feature type="compositionally biased region" description="Basic residues" evidence="8">
    <location>
        <begin position="456"/>
        <end position="467"/>
    </location>
</feature>
<proteinExistence type="inferred from homology"/>
<evidence type="ECO:0000256" key="7">
    <source>
        <dbReference type="ARBA" id="ARBA00023242"/>
    </source>
</evidence>
<feature type="region of interest" description="Disordered" evidence="8">
    <location>
        <begin position="354"/>
        <end position="379"/>
    </location>
</feature>
<keyword evidence="5" id="KW-0479">Metal-binding</keyword>
<comment type="caution">
    <text evidence="10">The sequence shown here is derived from an EMBL/GenBank/DDBJ whole genome shotgun (WGS) entry which is preliminary data.</text>
</comment>
<keyword evidence="11" id="KW-1185">Reference proteome</keyword>
<evidence type="ECO:0000256" key="1">
    <source>
        <dbReference type="ARBA" id="ARBA00001968"/>
    </source>
</evidence>
<dbReference type="GO" id="GO:0046872">
    <property type="term" value="F:metal ion binding"/>
    <property type="evidence" value="ECO:0007669"/>
    <property type="project" value="UniProtKB-KW"/>
</dbReference>
<evidence type="ECO:0000256" key="3">
    <source>
        <dbReference type="ARBA" id="ARBA00006958"/>
    </source>
</evidence>
<reference evidence="10" key="1">
    <citation type="journal article" date="2020" name="Cell">
        <title>Large-Scale Comparative Analyses of Tick Genomes Elucidate Their Genetic Diversity and Vector Capacities.</title>
        <authorList>
            <consortium name="Tick Genome and Microbiome Consortium (TIGMIC)"/>
            <person name="Jia N."/>
            <person name="Wang J."/>
            <person name="Shi W."/>
            <person name="Du L."/>
            <person name="Sun Y."/>
            <person name="Zhan W."/>
            <person name="Jiang J.F."/>
            <person name="Wang Q."/>
            <person name="Zhang B."/>
            <person name="Ji P."/>
            <person name="Bell-Sakyi L."/>
            <person name="Cui X.M."/>
            <person name="Yuan T.T."/>
            <person name="Jiang B.G."/>
            <person name="Yang W.F."/>
            <person name="Lam T.T."/>
            <person name="Chang Q.C."/>
            <person name="Ding S.J."/>
            <person name="Wang X.J."/>
            <person name="Zhu J.G."/>
            <person name="Ruan X.D."/>
            <person name="Zhao L."/>
            <person name="Wei J.T."/>
            <person name="Ye R.Z."/>
            <person name="Que T.C."/>
            <person name="Du C.H."/>
            <person name="Zhou Y.H."/>
            <person name="Cheng J.X."/>
            <person name="Dai P.F."/>
            <person name="Guo W.B."/>
            <person name="Han X.H."/>
            <person name="Huang E.J."/>
            <person name="Li L.F."/>
            <person name="Wei W."/>
            <person name="Gao Y.C."/>
            <person name="Liu J.Z."/>
            <person name="Shao H.Z."/>
            <person name="Wang X."/>
            <person name="Wang C.C."/>
            <person name="Yang T.C."/>
            <person name="Huo Q.B."/>
            <person name="Li W."/>
            <person name="Chen H.Y."/>
            <person name="Chen S.E."/>
            <person name="Zhou L.G."/>
            <person name="Ni X.B."/>
            <person name="Tian J.H."/>
            <person name="Sheng Y."/>
            <person name="Liu T."/>
            <person name="Pan Y.S."/>
            <person name="Xia L.Y."/>
            <person name="Li J."/>
            <person name="Zhao F."/>
            <person name="Cao W.C."/>
        </authorList>
    </citation>
    <scope>NUCLEOTIDE SEQUENCE</scope>
    <source>
        <strain evidence="10">Rmic-2018</strain>
    </source>
</reference>
<keyword evidence="7" id="KW-0539">Nucleus</keyword>
<protein>
    <recommendedName>
        <fullName evidence="9">DDE Tnp4 domain-containing protein</fullName>
    </recommendedName>
</protein>
<comment type="cofactor">
    <cofactor evidence="1">
        <name>a divalent metal cation</name>
        <dbReference type="ChEBI" id="CHEBI:60240"/>
    </cofactor>
</comment>
<feature type="region of interest" description="Disordered" evidence="8">
    <location>
        <begin position="451"/>
        <end position="495"/>
    </location>
</feature>
<keyword evidence="6" id="KW-0378">Hydrolase</keyword>
<dbReference type="InterPro" id="IPR045249">
    <property type="entry name" value="HARBI1-like"/>
</dbReference>
<evidence type="ECO:0000256" key="6">
    <source>
        <dbReference type="ARBA" id="ARBA00022801"/>
    </source>
</evidence>
<evidence type="ECO:0000256" key="2">
    <source>
        <dbReference type="ARBA" id="ARBA00004123"/>
    </source>
</evidence>
<evidence type="ECO:0000256" key="5">
    <source>
        <dbReference type="ARBA" id="ARBA00022723"/>
    </source>
</evidence>
<dbReference type="GO" id="GO:0005634">
    <property type="term" value="C:nucleus"/>
    <property type="evidence" value="ECO:0007669"/>
    <property type="project" value="UniProtKB-SubCell"/>
</dbReference>
<dbReference type="EMBL" id="JABSTU010000007">
    <property type="protein sequence ID" value="KAH8025012.1"/>
    <property type="molecule type" value="Genomic_DNA"/>
</dbReference>
<dbReference type="Pfam" id="PF13359">
    <property type="entry name" value="DDE_Tnp_4"/>
    <property type="match status" value="1"/>
</dbReference>
<comment type="subcellular location">
    <subcellularLocation>
        <location evidence="2">Nucleus</location>
    </subcellularLocation>
</comment>
<accession>A0A9J6DST2</accession>
<evidence type="ECO:0000313" key="11">
    <source>
        <dbReference type="Proteomes" id="UP000821866"/>
    </source>
</evidence>
<evidence type="ECO:0000256" key="4">
    <source>
        <dbReference type="ARBA" id="ARBA00022722"/>
    </source>
</evidence>
<gene>
    <name evidence="10" type="ORF">HPB51_002426</name>
</gene>
<dbReference type="GO" id="GO:0016787">
    <property type="term" value="F:hydrolase activity"/>
    <property type="evidence" value="ECO:0007669"/>
    <property type="project" value="UniProtKB-KW"/>
</dbReference>
<dbReference type="Proteomes" id="UP000821866">
    <property type="component" value="Unassembled WGS sequence"/>
</dbReference>